<dbReference type="SUPFAM" id="SSF51905">
    <property type="entry name" value="FAD/NAD(P)-binding domain"/>
    <property type="match status" value="2"/>
</dbReference>
<dbReference type="PANTHER" id="PTHR43557:SF2">
    <property type="entry name" value="RIESKE DOMAIN-CONTAINING PROTEIN-RELATED"/>
    <property type="match status" value="1"/>
</dbReference>
<keyword evidence="2" id="KW-0285">Flavoprotein</keyword>
<dbReference type="SUPFAM" id="SSF55424">
    <property type="entry name" value="FAD/NAD-linked reductases, dimerisation (C-terminal) domain"/>
    <property type="match status" value="1"/>
</dbReference>
<dbReference type="PRINTS" id="PR00411">
    <property type="entry name" value="PNDRDTASEI"/>
</dbReference>
<dbReference type="InterPro" id="IPR036188">
    <property type="entry name" value="FAD/NAD-bd_sf"/>
</dbReference>
<keyword evidence="8" id="KW-1185">Reference proteome</keyword>
<dbReference type="PRINTS" id="PR00368">
    <property type="entry name" value="FADPNR"/>
</dbReference>
<keyword evidence="4" id="KW-0560">Oxidoreductase</keyword>
<dbReference type="OrthoDB" id="3568330at2"/>
<evidence type="ECO:0000256" key="1">
    <source>
        <dbReference type="ARBA" id="ARBA00001974"/>
    </source>
</evidence>
<dbReference type="Pfam" id="PF14759">
    <property type="entry name" value="Reductase_C"/>
    <property type="match status" value="1"/>
</dbReference>
<dbReference type="RefSeq" id="WP_135266037.1">
    <property type="nucleotide sequence ID" value="NZ_CP038436.1"/>
</dbReference>
<evidence type="ECO:0000259" key="5">
    <source>
        <dbReference type="Pfam" id="PF07992"/>
    </source>
</evidence>
<evidence type="ECO:0000256" key="2">
    <source>
        <dbReference type="ARBA" id="ARBA00022630"/>
    </source>
</evidence>
<dbReference type="Proteomes" id="UP000294853">
    <property type="component" value="Chromosome"/>
</dbReference>
<reference evidence="7 8" key="1">
    <citation type="submission" date="2019-03" db="EMBL/GenBank/DDBJ databases">
        <title>Three New Species of Nocardioides, Nocardioides euryhalodurans sp. nov., Nocardioides seonyuensis sp. nov. and Nocardioides eburneoflavus sp. nov. Iolated from Soil.</title>
        <authorList>
            <person name="Roh S.G."/>
            <person name="Lee C."/>
            <person name="Kim M.-K."/>
            <person name="Kim S.B."/>
        </authorList>
    </citation>
    <scope>NUCLEOTIDE SEQUENCE [LARGE SCALE GENOMIC DNA]</scope>
    <source>
        <strain evidence="7 8">MMS17-SY207-3</strain>
    </source>
</reference>
<dbReference type="PANTHER" id="PTHR43557">
    <property type="entry name" value="APOPTOSIS-INDUCING FACTOR 1"/>
    <property type="match status" value="1"/>
</dbReference>
<dbReference type="GO" id="GO:0016651">
    <property type="term" value="F:oxidoreductase activity, acting on NAD(P)H"/>
    <property type="evidence" value="ECO:0007669"/>
    <property type="project" value="TreeGrafter"/>
</dbReference>
<protein>
    <submittedName>
        <fullName evidence="7">Ferredoxin reductase</fullName>
    </submittedName>
</protein>
<dbReference type="Pfam" id="PF07992">
    <property type="entry name" value="Pyr_redox_2"/>
    <property type="match status" value="1"/>
</dbReference>
<dbReference type="GO" id="GO:0005737">
    <property type="term" value="C:cytoplasm"/>
    <property type="evidence" value="ECO:0007669"/>
    <property type="project" value="TreeGrafter"/>
</dbReference>
<feature type="domain" description="Reductase C-terminal" evidence="6">
    <location>
        <begin position="319"/>
        <end position="400"/>
    </location>
</feature>
<dbReference type="InterPro" id="IPR028202">
    <property type="entry name" value="Reductase_C"/>
</dbReference>
<comment type="cofactor">
    <cofactor evidence="1">
        <name>FAD</name>
        <dbReference type="ChEBI" id="CHEBI:57692"/>
    </cofactor>
</comment>
<proteinExistence type="predicted"/>
<sequence>MSAPRLVVVGAGMAAGHLVGALRDAGDERPITVLGDEGQRPFERPGLSKEVLLGSKEADSLYVRDQDWYDDHGVDGRWADPAVSLDLEGGSVRTESGESIPFDDLVIATGARPRTLDVPGAGLTGVHTLRRMDDTAALREAFGPGVRVVVVGAGWIGLEVASAARAAGAEVTVLEYADVPLAAALGPVLGQHFADLHRRNGVDLRTGVTVTGFTGDARVTGVRAGEEEVPADVVVVGVGAVPNTDLAEAAGLEVDNGVVVDERLQARPHVLAIGDVASATNTTLGQRLRVEHWDNAKRQGRLAAQVLLGEDASYDWQPYFYTDQFDLGMEYVGRSAPEDDVVLRGDQGSGEFIAFWTREGTVTAAMNVNVWDVNDDLRALVGQRVEAERLADEAVALADLVS</sequence>
<keyword evidence="3" id="KW-0274">FAD</keyword>
<organism evidence="7 8">
    <name type="scientific">Nocardioides seonyuensis</name>
    <dbReference type="NCBI Taxonomy" id="2518371"/>
    <lineage>
        <taxon>Bacteria</taxon>
        <taxon>Bacillati</taxon>
        <taxon>Actinomycetota</taxon>
        <taxon>Actinomycetes</taxon>
        <taxon>Propionibacteriales</taxon>
        <taxon>Nocardioidaceae</taxon>
        <taxon>Nocardioides</taxon>
    </lineage>
</organism>
<dbReference type="InterPro" id="IPR050446">
    <property type="entry name" value="FAD-oxidoreductase/Apoptosis"/>
</dbReference>
<evidence type="ECO:0000313" key="8">
    <source>
        <dbReference type="Proteomes" id="UP000294853"/>
    </source>
</evidence>
<name>A0A4V1BLU2_9ACTN</name>
<dbReference type="Gene3D" id="3.30.390.30">
    <property type="match status" value="1"/>
</dbReference>
<gene>
    <name evidence="7" type="ORF">EXE58_00275</name>
</gene>
<evidence type="ECO:0000256" key="3">
    <source>
        <dbReference type="ARBA" id="ARBA00022827"/>
    </source>
</evidence>
<dbReference type="InterPro" id="IPR023753">
    <property type="entry name" value="FAD/NAD-binding_dom"/>
</dbReference>
<evidence type="ECO:0000259" key="6">
    <source>
        <dbReference type="Pfam" id="PF14759"/>
    </source>
</evidence>
<dbReference type="InterPro" id="IPR016156">
    <property type="entry name" value="FAD/NAD-linked_Rdtase_dimer_sf"/>
</dbReference>
<evidence type="ECO:0000256" key="4">
    <source>
        <dbReference type="ARBA" id="ARBA00023002"/>
    </source>
</evidence>
<dbReference type="Gene3D" id="3.50.50.60">
    <property type="entry name" value="FAD/NAD(P)-binding domain"/>
    <property type="match status" value="2"/>
</dbReference>
<evidence type="ECO:0000313" key="7">
    <source>
        <dbReference type="EMBL" id="QBX54062.1"/>
    </source>
</evidence>
<dbReference type="KEGG" id="nsn:EXE58_00275"/>
<accession>A0A4V1BLU2</accession>
<feature type="domain" description="FAD/NAD(P)-binding" evidence="5">
    <location>
        <begin position="5"/>
        <end position="300"/>
    </location>
</feature>
<dbReference type="EMBL" id="CP038436">
    <property type="protein sequence ID" value="QBX54062.1"/>
    <property type="molecule type" value="Genomic_DNA"/>
</dbReference>
<dbReference type="AlphaFoldDB" id="A0A4V1BLU2"/>